<evidence type="ECO:0000256" key="3">
    <source>
        <dbReference type="ARBA" id="ARBA00022692"/>
    </source>
</evidence>
<dbReference type="Pfam" id="PF13190">
    <property type="entry name" value="PDGLE"/>
    <property type="match status" value="1"/>
</dbReference>
<dbReference type="AlphaFoldDB" id="A0A1G7UAW3"/>
<feature type="transmembrane region" description="Helical" evidence="6">
    <location>
        <begin position="67"/>
        <end position="87"/>
    </location>
</feature>
<evidence type="ECO:0000256" key="4">
    <source>
        <dbReference type="ARBA" id="ARBA00022989"/>
    </source>
</evidence>
<dbReference type="Proteomes" id="UP000198972">
    <property type="component" value="Unassembled WGS sequence"/>
</dbReference>
<reference evidence="8 9" key="1">
    <citation type="submission" date="2016-10" db="EMBL/GenBank/DDBJ databases">
        <authorList>
            <person name="de Groot N.N."/>
        </authorList>
    </citation>
    <scope>NUCLEOTIDE SEQUENCE [LARGE SCALE GENOMIC DNA]</scope>
    <source>
        <strain evidence="8 9">DSM 28129</strain>
    </source>
</reference>
<accession>A0A1G7UAW3</accession>
<gene>
    <name evidence="8" type="ORF">SAMN04488542_14332</name>
</gene>
<keyword evidence="2" id="KW-1003">Cell membrane</keyword>
<keyword evidence="4 6" id="KW-1133">Transmembrane helix</keyword>
<keyword evidence="9" id="KW-1185">Reference proteome</keyword>
<keyword evidence="5 6" id="KW-0472">Membrane</keyword>
<dbReference type="EMBL" id="FNBG01000043">
    <property type="protein sequence ID" value="SDG44508.1"/>
    <property type="molecule type" value="Genomic_DNA"/>
</dbReference>
<evidence type="ECO:0000256" key="6">
    <source>
        <dbReference type="SAM" id="Phobius"/>
    </source>
</evidence>
<dbReference type="OrthoDB" id="1725146at2"/>
<proteinExistence type="predicted"/>
<keyword evidence="3 6" id="KW-0812">Transmembrane</keyword>
<comment type="subcellular location">
    <subcellularLocation>
        <location evidence="1">Cell membrane</location>
    </subcellularLocation>
</comment>
<evidence type="ECO:0000256" key="1">
    <source>
        <dbReference type="ARBA" id="ARBA00004236"/>
    </source>
</evidence>
<name>A0A1G7UAW3_9BACL</name>
<evidence type="ECO:0000313" key="9">
    <source>
        <dbReference type="Proteomes" id="UP000198972"/>
    </source>
</evidence>
<feature type="domain" description="PDGLE" evidence="7">
    <location>
        <begin position="10"/>
        <end position="87"/>
    </location>
</feature>
<evidence type="ECO:0000256" key="5">
    <source>
        <dbReference type="ARBA" id="ARBA00023136"/>
    </source>
</evidence>
<evidence type="ECO:0000259" key="7">
    <source>
        <dbReference type="Pfam" id="PF13190"/>
    </source>
</evidence>
<evidence type="ECO:0000313" key="8">
    <source>
        <dbReference type="EMBL" id="SDG44508.1"/>
    </source>
</evidence>
<evidence type="ECO:0000256" key="2">
    <source>
        <dbReference type="ARBA" id="ARBA00022475"/>
    </source>
</evidence>
<protein>
    <submittedName>
        <fullName evidence="8">Cobalt/nickel transport protein</fullName>
    </submittedName>
</protein>
<dbReference type="InterPro" id="IPR025937">
    <property type="entry name" value="PDGLE_dom"/>
</dbReference>
<organism evidence="8 9">
    <name type="scientific">Fontibacillus panacisegetis</name>
    <dbReference type="NCBI Taxonomy" id="670482"/>
    <lineage>
        <taxon>Bacteria</taxon>
        <taxon>Bacillati</taxon>
        <taxon>Bacillota</taxon>
        <taxon>Bacilli</taxon>
        <taxon>Bacillales</taxon>
        <taxon>Paenibacillaceae</taxon>
        <taxon>Fontibacillus</taxon>
    </lineage>
</organism>
<dbReference type="GO" id="GO:0005886">
    <property type="term" value="C:plasma membrane"/>
    <property type="evidence" value="ECO:0007669"/>
    <property type="project" value="UniProtKB-SubCell"/>
</dbReference>
<sequence>MWHNLKKHAGWIILIVVLLGLTPIASSLPDGLERVAIDLGFMNQEQTLWEGGLMIGYSIRALGDSKISTLLAGTAGCAVILIAFSGIRGKRSNERKAN</sequence>
<dbReference type="STRING" id="670482.SAMN04488542_14332"/>
<dbReference type="RefSeq" id="WP_091236080.1">
    <property type="nucleotide sequence ID" value="NZ_FNBG01000043.1"/>
</dbReference>